<proteinExistence type="inferred from homology"/>
<gene>
    <name evidence="10" type="ORF">QBC46DRAFT_119429</name>
</gene>
<dbReference type="EMBL" id="MU853791">
    <property type="protein sequence ID" value="KAK3940840.1"/>
    <property type="molecule type" value="Genomic_DNA"/>
</dbReference>
<comment type="caution">
    <text evidence="10">The sequence shown here is derived from an EMBL/GenBank/DDBJ whole genome shotgun (WGS) entry which is preliminary data.</text>
</comment>
<keyword evidence="3 7" id="KW-0349">Heme</keyword>
<dbReference type="GO" id="GO:0020037">
    <property type="term" value="F:heme binding"/>
    <property type="evidence" value="ECO:0007669"/>
    <property type="project" value="InterPro"/>
</dbReference>
<protein>
    <submittedName>
        <fullName evidence="10">Cytochrome p450 6a1</fullName>
    </submittedName>
</protein>
<dbReference type="InterPro" id="IPR002403">
    <property type="entry name" value="Cyt_P450_E_grp-IV"/>
</dbReference>
<evidence type="ECO:0000256" key="2">
    <source>
        <dbReference type="ARBA" id="ARBA00010617"/>
    </source>
</evidence>
<feature type="transmembrane region" description="Helical" evidence="9">
    <location>
        <begin position="12"/>
        <end position="30"/>
    </location>
</feature>
<keyword evidence="6" id="KW-0560">Oxidoreductase</keyword>
<dbReference type="PANTHER" id="PTHR24304">
    <property type="entry name" value="CYTOCHROME P450 FAMILY 7"/>
    <property type="match status" value="1"/>
</dbReference>
<reference evidence="11" key="1">
    <citation type="journal article" date="2023" name="Mol. Phylogenet. Evol.">
        <title>Genome-scale phylogeny and comparative genomics of the fungal order Sordariales.</title>
        <authorList>
            <person name="Hensen N."/>
            <person name="Bonometti L."/>
            <person name="Westerberg I."/>
            <person name="Brannstrom I.O."/>
            <person name="Guillou S."/>
            <person name="Cros-Aarteil S."/>
            <person name="Calhoun S."/>
            <person name="Haridas S."/>
            <person name="Kuo A."/>
            <person name="Mondo S."/>
            <person name="Pangilinan J."/>
            <person name="Riley R."/>
            <person name="LaButti K."/>
            <person name="Andreopoulos B."/>
            <person name="Lipzen A."/>
            <person name="Chen C."/>
            <person name="Yan M."/>
            <person name="Daum C."/>
            <person name="Ng V."/>
            <person name="Clum A."/>
            <person name="Steindorff A."/>
            <person name="Ohm R.A."/>
            <person name="Martin F."/>
            <person name="Silar P."/>
            <person name="Natvig D.O."/>
            <person name="Lalanne C."/>
            <person name="Gautier V."/>
            <person name="Ament-Velasquez S.L."/>
            <person name="Kruys A."/>
            <person name="Hutchinson M.I."/>
            <person name="Powell A.J."/>
            <person name="Barry K."/>
            <person name="Miller A.N."/>
            <person name="Grigoriev I.V."/>
            <person name="Debuchy R."/>
            <person name="Gladieux P."/>
            <person name="Hiltunen Thoren M."/>
            <person name="Johannesson H."/>
        </authorList>
    </citation>
    <scope>NUCLEOTIDE SEQUENCE [LARGE SCALE GENOMIC DNA]</scope>
    <source>
        <strain evidence="11">CBS 340.73</strain>
    </source>
</reference>
<comment type="similarity">
    <text evidence="2">Belongs to the cytochrome P450 family.</text>
</comment>
<evidence type="ECO:0000256" key="1">
    <source>
        <dbReference type="ARBA" id="ARBA00001971"/>
    </source>
</evidence>
<dbReference type="InterPro" id="IPR050529">
    <property type="entry name" value="CYP450_sterol_14alpha_dmase"/>
</dbReference>
<keyword evidence="6" id="KW-0503">Monooxygenase</keyword>
<keyword evidence="9" id="KW-1133">Transmembrane helix</keyword>
<evidence type="ECO:0000256" key="7">
    <source>
        <dbReference type="PIRSR" id="PIRSR602403-1"/>
    </source>
</evidence>
<dbReference type="Pfam" id="PF00067">
    <property type="entry name" value="p450"/>
    <property type="match status" value="1"/>
</dbReference>
<name>A0AAN6N815_9PEZI</name>
<evidence type="ECO:0000313" key="11">
    <source>
        <dbReference type="Proteomes" id="UP001303473"/>
    </source>
</evidence>
<keyword evidence="9" id="KW-0472">Membrane</keyword>
<feature type="region of interest" description="Disordered" evidence="8">
    <location>
        <begin position="474"/>
        <end position="505"/>
    </location>
</feature>
<keyword evidence="4 7" id="KW-0479">Metal-binding</keyword>
<dbReference type="GO" id="GO:0005506">
    <property type="term" value="F:iron ion binding"/>
    <property type="evidence" value="ECO:0007669"/>
    <property type="project" value="InterPro"/>
</dbReference>
<dbReference type="AlphaFoldDB" id="A0AAN6N815"/>
<dbReference type="GO" id="GO:0016705">
    <property type="term" value="F:oxidoreductase activity, acting on paired donors, with incorporation or reduction of molecular oxygen"/>
    <property type="evidence" value="ECO:0007669"/>
    <property type="project" value="InterPro"/>
</dbReference>
<sequence length="505" mass="57378">MDALTNVQNWPATIWILLATAVITVTVNLLRRPAWPKSSPTLFKQGGGALPILGALRFFSDRRNFMVHGTQASRSGNFGFYFGKLQVVGMAGVEGRKTFFESRDLNLSEGYNVLFTTTPNPPSSVDEGGEDMKFDKFFSRALLAMLKRENFVRNLPTLVGDARAGLERAMTKHGVMDPFDDVYRIVYHLTMRTVGCTEIAESPEMLAKTLRLFEVMEESSSPTQVIFPYLWTPNYLRKMLAGGRLYYMLDAIVKGRKKTGRREEDALQFLIDSGESMVRILSFVLGALFAGQLNSGINAAWMFIYLAATPDWYRIVQREVDEAVEKHRKSEEQSPTDVLGTLTIDDWEHDFPMIDLVLRECIRFQMVGTTFRQNVSGKDVPIGKTGEVVPKDAFAVYLMDDVHFNPEIYPDPNRWDPGRYLPDRAEDKKQPHAYLGWGVARHPCLGMRFAKLEMSIIGATFVSMFDYELQDAKGNPMKTPPLPDRNRHSAHKPKTQMRLKYKLRA</sequence>
<dbReference type="InterPro" id="IPR001128">
    <property type="entry name" value="Cyt_P450"/>
</dbReference>
<evidence type="ECO:0000256" key="3">
    <source>
        <dbReference type="ARBA" id="ARBA00022617"/>
    </source>
</evidence>
<feature type="compositionally biased region" description="Basic residues" evidence="8">
    <location>
        <begin position="488"/>
        <end position="505"/>
    </location>
</feature>
<evidence type="ECO:0000256" key="8">
    <source>
        <dbReference type="SAM" id="MobiDB-lite"/>
    </source>
</evidence>
<evidence type="ECO:0000256" key="6">
    <source>
        <dbReference type="ARBA" id="ARBA00023033"/>
    </source>
</evidence>
<evidence type="ECO:0000256" key="9">
    <source>
        <dbReference type="SAM" id="Phobius"/>
    </source>
</evidence>
<dbReference type="Proteomes" id="UP001303473">
    <property type="component" value="Unassembled WGS sequence"/>
</dbReference>
<accession>A0AAN6N815</accession>
<dbReference type="PRINTS" id="PR00465">
    <property type="entry name" value="EP450IV"/>
</dbReference>
<dbReference type="InterPro" id="IPR036396">
    <property type="entry name" value="Cyt_P450_sf"/>
</dbReference>
<organism evidence="10 11">
    <name type="scientific">Diplogelasinospora grovesii</name>
    <dbReference type="NCBI Taxonomy" id="303347"/>
    <lineage>
        <taxon>Eukaryota</taxon>
        <taxon>Fungi</taxon>
        <taxon>Dikarya</taxon>
        <taxon>Ascomycota</taxon>
        <taxon>Pezizomycotina</taxon>
        <taxon>Sordariomycetes</taxon>
        <taxon>Sordariomycetidae</taxon>
        <taxon>Sordariales</taxon>
        <taxon>Diplogelasinosporaceae</taxon>
        <taxon>Diplogelasinospora</taxon>
    </lineage>
</organism>
<feature type="binding site" description="axial binding residue" evidence="7">
    <location>
        <position position="444"/>
    </location>
    <ligand>
        <name>heme</name>
        <dbReference type="ChEBI" id="CHEBI:30413"/>
    </ligand>
    <ligandPart>
        <name>Fe</name>
        <dbReference type="ChEBI" id="CHEBI:18248"/>
    </ligandPart>
</feature>
<keyword evidence="9" id="KW-0812">Transmembrane</keyword>
<evidence type="ECO:0000256" key="4">
    <source>
        <dbReference type="ARBA" id="ARBA00022723"/>
    </source>
</evidence>
<keyword evidence="11" id="KW-1185">Reference proteome</keyword>
<keyword evidence="5 7" id="KW-0408">Iron</keyword>
<evidence type="ECO:0000313" key="10">
    <source>
        <dbReference type="EMBL" id="KAK3940840.1"/>
    </source>
</evidence>
<dbReference type="SUPFAM" id="SSF48264">
    <property type="entry name" value="Cytochrome P450"/>
    <property type="match status" value="1"/>
</dbReference>
<dbReference type="GO" id="GO:0004497">
    <property type="term" value="F:monooxygenase activity"/>
    <property type="evidence" value="ECO:0007669"/>
    <property type="project" value="UniProtKB-KW"/>
</dbReference>
<dbReference type="PANTHER" id="PTHR24304:SF2">
    <property type="entry name" value="24-HYDROXYCHOLESTEROL 7-ALPHA-HYDROXYLASE"/>
    <property type="match status" value="1"/>
</dbReference>
<dbReference type="Gene3D" id="1.10.630.10">
    <property type="entry name" value="Cytochrome P450"/>
    <property type="match status" value="1"/>
</dbReference>
<evidence type="ECO:0000256" key="5">
    <source>
        <dbReference type="ARBA" id="ARBA00023004"/>
    </source>
</evidence>
<comment type="cofactor">
    <cofactor evidence="1 7">
        <name>heme</name>
        <dbReference type="ChEBI" id="CHEBI:30413"/>
    </cofactor>
</comment>